<organism evidence="1 2">
    <name type="scientific">Scleroderma citrinum Foug A</name>
    <dbReference type="NCBI Taxonomy" id="1036808"/>
    <lineage>
        <taxon>Eukaryota</taxon>
        <taxon>Fungi</taxon>
        <taxon>Dikarya</taxon>
        <taxon>Basidiomycota</taxon>
        <taxon>Agaricomycotina</taxon>
        <taxon>Agaricomycetes</taxon>
        <taxon>Agaricomycetidae</taxon>
        <taxon>Boletales</taxon>
        <taxon>Sclerodermatineae</taxon>
        <taxon>Sclerodermataceae</taxon>
        <taxon>Scleroderma</taxon>
    </lineage>
</organism>
<dbReference type="HOGENOM" id="CLU_2456080_0_0_1"/>
<gene>
    <name evidence="1" type="ORF">SCLCIDRAFT_738899</name>
</gene>
<reference evidence="1 2" key="1">
    <citation type="submission" date="2014-04" db="EMBL/GenBank/DDBJ databases">
        <authorList>
            <consortium name="DOE Joint Genome Institute"/>
            <person name="Kuo A."/>
            <person name="Kohler A."/>
            <person name="Nagy L.G."/>
            <person name="Floudas D."/>
            <person name="Copeland A."/>
            <person name="Barry K.W."/>
            <person name="Cichocki N."/>
            <person name="Veneault-Fourrey C."/>
            <person name="LaButti K."/>
            <person name="Lindquist E.A."/>
            <person name="Lipzen A."/>
            <person name="Lundell T."/>
            <person name="Morin E."/>
            <person name="Murat C."/>
            <person name="Sun H."/>
            <person name="Tunlid A."/>
            <person name="Henrissat B."/>
            <person name="Grigoriev I.V."/>
            <person name="Hibbett D.S."/>
            <person name="Martin F."/>
            <person name="Nordberg H.P."/>
            <person name="Cantor M.N."/>
            <person name="Hua S.X."/>
        </authorList>
    </citation>
    <scope>NUCLEOTIDE SEQUENCE [LARGE SCALE GENOMIC DNA]</scope>
    <source>
        <strain evidence="1 2">Foug A</strain>
    </source>
</reference>
<dbReference type="Proteomes" id="UP000053989">
    <property type="component" value="Unassembled WGS sequence"/>
</dbReference>
<proteinExistence type="predicted"/>
<evidence type="ECO:0000313" key="2">
    <source>
        <dbReference type="Proteomes" id="UP000053989"/>
    </source>
</evidence>
<protein>
    <submittedName>
        <fullName evidence="1">Uncharacterized protein</fullName>
    </submittedName>
</protein>
<evidence type="ECO:0000313" key="1">
    <source>
        <dbReference type="EMBL" id="KIM63711.1"/>
    </source>
</evidence>
<reference evidence="2" key="2">
    <citation type="submission" date="2015-01" db="EMBL/GenBank/DDBJ databases">
        <title>Evolutionary Origins and Diversification of the Mycorrhizal Mutualists.</title>
        <authorList>
            <consortium name="DOE Joint Genome Institute"/>
            <consortium name="Mycorrhizal Genomics Consortium"/>
            <person name="Kohler A."/>
            <person name="Kuo A."/>
            <person name="Nagy L.G."/>
            <person name="Floudas D."/>
            <person name="Copeland A."/>
            <person name="Barry K.W."/>
            <person name="Cichocki N."/>
            <person name="Veneault-Fourrey C."/>
            <person name="LaButti K."/>
            <person name="Lindquist E.A."/>
            <person name="Lipzen A."/>
            <person name="Lundell T."/>
            <person name="Morin E."/>
            <person name="Murat C."/>
            <person name="Riley R."/>
            <person name="Ohm R."/>
            <person name="Sun H."/>
            <person name="Tunlid A."/>
            <person name="Henrissat B."/>
            <person name="Grigoriev I.V."/>
            <person name="Hibbett D.S."/>
            <person name="Martin F."/>
        </authorList>
    </citation>
    <scope>NUCLEOTIDE SEQUENCE [LARGE SCALE GENOMIC DNA]</scope>
    <source>
        <strain evidence="2">Foug A</strain>
    </source>
</reference>
<name>A0A0C3E6S5_9AGAM</name>
<dbReference type="InParanoid" id="A0A0C3E6S5"/>
<sequence length="89" mass="10020">MSLVDLHVLTAWSSSWLTHRPMSATSCGHLVGTERLQDNQYSVRINFTVGNEGYCFGVTFKPFSITTASWQTTIRRTLLTLLYATKCSD</sequence>
<accession>A0A0C3E6S5</accession>
<keyword evidence="2" id="KW-1185">Reference proteome</keyword>
<dbReference type="EMBL" id="KN822033">
    <property type="protein sequence ID" value="KIM63711.1"/>
    <property type="molecule type" value="Genomic_DNA"/>
</dbReference>
<dbReference type="AlphaFoldDB" id="A0A0C3E6S5"/>